<organism evidence="3">
    <name type="scientific">bioreactor metagenome</name>
    <dbReference type="NCBI Taxonomy" id="1076179"/>
    <lineage>
        <taxon>unclassified sequences</taxon>
        <taxon>metagenomes</taxon>
        <taxon>ecological metagenomes</taxon>
    </lineage>
</organism>
<dbReference type="PROSITE" id="PS50983">
    <property type="entry name" value="FE_B12_PBP"/>
    <property type="match status" value="1"/>
</dbReference>
<dbReference type="CDD" id="cd01143">
    <property type="entry name" value="YvrC"/>
    <property type="match status" value="1"/>
</dbReference>
<evidence type="ECO:0000259" key="2">
    <source>
        <dbReference type="PROSITE" id="PS50983"/>
    </source>
</evidence>
<dbReference type="SUPFAM" id="SSF53807">
    <property type="entry name" value="Helical backbone' metal receptor"/>
    <property type="match status" value="1"/>
</dbReference>
<dbReference type="GO" id="GO:0071281">
    <property type="term" value="P:cellular response to iron ion"/>
    <property type="evidence" value="ECO:0007669"/>
    <property type="project" value="TreeGrafter"/>
</dbReference>
<dbReference type="PANTHER" id="PTHR30535:SF34">
    <property type="entry name" value="MOLYBDATE-BINDING PROTEIN MOLA"/>
    <property type="match status" value="1"/>
</dbReference>
<dbReference type="InterPro" id="IPR002491">
    <property type="entry name" value="ABC_transptr_periplasmic_BD"/>
</dbReference>
<evidence type="ECO:0000256" key="1">
    <source>
        <dbReference type="ARBA" id="ARBA00022729"/>
    </source>
</evidence>
<dbReference type="InterPro" id="IPR050902">
    <property type="entry name" value="ABC_Transporter_SBP"/>
</dbReference>
<gene>
    <name evidence="3" type="primary">btuF_11</name>
    <name evidence="3" type="ORF">SDC9_25457</name>
</gene>
<dbReference type="AlphaFoldDB" id="A0A644ULH5"/>
<dbReference type="PROSITE" id="PS51257">
    <property type="entry name" value="PROKAR_LIPOPROTEIN"/>
    <property type="match status" value="1"/>
</dbReference>
<reference evidence="3" key="1">
    <citation type="submission" date="2019-08" db="EMBL/GenBank/DDBJ databases">
        <authorList>
            <person name="Kucharzyk K."/>
            <person name="Murdoch R.W."/>
            <person name="Higgins S."/>
            <person name="Loffler F."/>
        </authorList>
    </citation>
    <scope>NUCLEOTIDE SEQUENCE</scope>
</reference>
<comment type="caution">
    <text evidence="3">The sequence shown here is derived from an EMBL/GenBank/DDBJ whole genome shotgun (WGS) entry which is preliminary data.</text>
</comment>
<sequence>MQINLKYFGFVSLLLPFLFFSCNKTQDTKPNCVISQKNPLNKTPVKVVSVSPAVTEILFALDCGDRLIGRTDFCNYPPEVKKIKSIGGINNANLEEIIKLQPDLVITSSIFTKKMFETIEDAGIPIISFKETNTIEGLYETIEMLGKVMDKETKAKSTIDKFEEDLKTVKIKRDSVQKTRKTTSLPKVYYVVGFGQMGDFSAGKNTFINEIITLAQGDNIAKESINWSFSKEEIFANQPDYIFIRKEDSAQFVKTHPYNTLKAVKQNRVYGIESNLMDILSPRTIKAIEFISEKISD</sequence>
<dbReference type="NCBIfam" id="NF038402">
    <property type="entry name" value="TroA_like"/>
    <property type="match status" value="1"/>
</dbReference>
<dbReference type="Pfam" id="PF01497">
    <property type="entry name" value="Peripla_BP_2"/>
    <property type="match status" value="1"/>
</dbReference>
<evidence type="ECO:0000313" key="3">
    <source>
        <dbReference type="EMBL" id="MPL79573.1"/>
    </source>
</evidence>
<feature type="domain" description="Fe/B12 periplasmic-binding" evidence="2">
    <location>
        <begin position="46"/>
        <end position="297"/>
    </location>
</feature>
<keyword evidence="1" id="KW-0732">Signal</keyword>
<protein>
    <submittedName>
        <fullName evidence="3">Vitamin B12-binding protein</fullName>
    </submittedName>
</protein>
<dbReference type="EMBL" id="VSSQ01000128">
    <property type="protein sequence ID" value="MPL79573.1"/>
    <property type="molecule type" value="Genomic_DNA"/>
</dbReference>
<dbReference type="InterPro" id="IPR054828">
    <property type="entry name" value="Vit_B12_bind_prot"/>
</dbReference>
<dbReference type="PANTHER" id="PTHR30535">
    <property type="entry name" value="VITAMIN B12-BINDING PROTEIN"/>
    <property type="match status" value="1"/>
</dbReference>
<proteinExistence type="predicted"/>
<dbReference type="Gene3D" id="3.40.50.1980">
    <property type="entry name" value="Nitrogenase molybdenum iron protein domain"/>
    <property type="match status" value="2"/>
</dbReference>
<accession>A0A644ULH5</accession>
<name>A0A644ULH5_9ZZZZ</name>